<organism evidence="1 2">
    <name type="scientific">Quillaja saponaria</name>
    <name type="common">Soap bark tree</name>
    <dbReference type="NCBI Taxonomy" id="32244"/>
    <lineage>
        <taxon>Eukaryota</taxon>
        <taxon>Viridiplantae</taxon>
        <taxon>Streptophyta</taxon>
        <taxon>Embryophyta</taxon>
        <taxon>Tracheophyta</taxon>
        <taxon>Spermatophyta</taxon>
        <taxon>Magnoliopsida</taxon>
        <taxon>eudicotyledons</taxon>
        <taxon>Gunneridae</taxon>
        <taxon>Pentapetalae</taxon>
        <taxon>rosids</taxon>
        <taxon>fabids</taxon>
        <taxon>Fabales</taxon>
        <taxon>Quillajaceae</taxon>
        <taxon>Quillaja</taxon>
    </lineage>
</organism>
<dbReference type="EMBL" id="JARAOO010000200">
    <property type="protein sequence ID" value="KAJ7941745.1"/>
    <property type="molecule type" value="Genomic_DNA"/>
</dbReference>
<reference evidence="1" key="1">
    <citation type="journal article" date="2023" name="Science">
        <title>Elucidation of the pathway for biosynthesis of saponin adjuvants from the soapbark tree.</title>
        <authorList>
            <person name="Reed J."/>
            <person name="Orme A."/>
            <person name="El-Demerdash A."/>
            <person name="Owen C."/>
            <person name="Martin L.B.B."/>
            <person name="Misra R.C."/>
            <person name="Kikuchi S."/>
            <person name="Rejzek M."/>
            <person name="Martin A.C."/>
            <person name="Harkess A."/>
            <person name="Leebens-Mack J."/>
            <person name="Louveau T."/>
            <person name="Stephenson M.J."/>
            <person name="Osbourn A."/>
        </authorList>
    </citation>
    <scope>NUCLEOTIDE SEQUENCE</scope>
    <source>
        <strain evidence="1">S10</strain>
    </source>
</reference>
<comment type="caution">
    <text evidence="1">The sequence shown here is derived from an EMBL/GenBank/DDBJ whole genome shotgun (WGS) entry which is preliminary data.</text>
</comment>
<keyword evidence="2" id="KW-1185">Reference proteome</keyword>
<evidence type="ECO:0000313" key="2">
    <source>
        <dbReference type="Proteomes" id="UP001163823"/>
    </source>
</evidence>
<evidence type="ECO:0000313" key="1">
    <source>
        <dbReference type="EMBL" id="KAJ7941745.1"/>
    </source>
</evidence>
<name>A0AAD7P4J7_QUISA</name>
<accession>A0AAD7P4J7</accession>
<gene>
    <name evidence="1" type="ORF">O6P43_035203</name>
</gene>
<dbReference type="KEGG" id="qsa:O6P43_035203"/>
<protein>
    <submittedName>
        <fullName evidence="1">Uncharacterized protein</fullName>
    </submittedName>
</protein>
<proteinExistence type="predicted"/>
<sequence>MDSLVCGLPVVLPAEASFPPGLAGRSGSIRVLYRSIDF</sequence>
<feature type="non-terminal residue" evidence="1">
    <location>
        <position position="38"/>
    </location>
</feature>
<dbReference type="AlphaFoldDB" id="A0AAD7P4J7"/>
<dbReference type="Proteomes" id="UP001163823">
    <property type="component" value="Unassembled WGS sequence"/>
</dbReference>